<dbReference type="Proteomes" id="UP000726737">
    <property type="component" value="Unassembled WGS sequence"/>
</dbReference>
<gene>
    <name evidence="1" type="ORF">BG011_006081</name>
</gene>
<dbReference type="AlphaFoldDB" id="A0A9P6PWC6"/>
<dbReference type="InterPro" id="IPR032675">
    <property type="entry name" value="LRR_dom_sf"/>
</dbReference>
<accession>A0A9P6PWC6</accession>
<organism evidence="1 2">
    <name type="scientific">Mortierella polycephala</name>
    <dbReference type="NCBI Taxonomy" id="41804"/>
    <lineage>
        <taxon>Eukaryota</taxon>
        <taxon>Fungi</taxon>
        <taxon>Fungi incertae sedis</taxon>
        <taxon>Mucoromycota</taxon>
        <taxon>Mortierellomycotina</taxon>
        <taxon>Mortierellomycetes</taxon>
        <taxon>Mortierellales</taxon>
        <taxon>Mortierellaceae</taxon>
        <taxon>Mortierella</taxon>
    </lineage>
</organism>
<dbReference type="SUPFAM" id="SSF52047">
    <property type="entry name" value="RNI-like"/>
    <property type="match status" value="1"/>
</dbReference>
<sequence length="614" mass="70562">MPASFDIPELVGQLAAHLAPPDLLACIRVSQQWNQIFIPRLWHTVNDQSLSWSRILQTCTDASTDTDIQTKNERKEWVRHIFAKYGHHIRHLIAKWDIVVEAASVSGSCVNLKSLDLDVGKRIPCLGIAPGYQQDKTRCVENEDDALVTTIKNLGIESCPHGEAYQLILSQYVWRLTLANKGLHMFVLPSPTFKNTPEAKKFIYDALRGMKELKVLHAWNYRSIIEFWELLDAVPSIESIEGIYSTSPLFGPGYGGRQETLPKGSILIKSLWLKCDVRQEDLLTLFTLFPNLKSFVFRGNLVKSNNGDSVIASSLAHTNSINTLNTATRLGTDRLFRYLPNLTELVIQRLGNNIVDAILTHCKKIEIIRTQHQPWYIGGNHKVPLDPANRLFTLCPSLKVFDIIEHCVYADELIQQPWVCKGLEKFRCRIIGIERLSNDEQAVYNRVTAPGYAKDLSAYETAIVQKFERGREQQRQVYDRLASLTSLKELDLGYENRYPWEYDSGEWYAVDDREYVRYNGPTPNTMELSLESGLDRLAPLKDLKMFGFEAVDHRIRKKELEWMVDAWPKLRLMYGLAEDQLYRIEYDQKKAALREYMQTLRPEVVHGSLFKDIP</sequence>
<comment type="caution">
    <text evidence="1">The sequence shown here is derived from an EMBL/GenBank/DDBJ whole genome shotgun (WGS) entry which is preliminary data.</text>
</comment>
<name>A0A9P6PWC6_9FUNG</name>
<proteinExistence type="predicted"/>
<evidence type="ECO:0008006" key="3">
    <source>
        <dbReference type="Google" id="ProtNLM"/>
    </source>
</evidence>
<protein>
    <recommendedName>
        <fullName evidence="3">F-box domain-containing protein</fullName>
    </recommendedName>
</protein>
<evidence type="ECO:0000313" key="2">
    <source>
        <dbReference type="Proteomes" id="UP000726737"/>
    </source>
</evidence>
<dbReference type="EMBL" id="JAAAJA010000430">
    <property type="protein sequence ID" value="KAG0253924.1"/>
    <property type="molecule type" value="Genomic_DNA"/>
</dbReference>
<dbReference type="Gene3D" id="3.80.10.10">
    <property type="entry name" value="Ribonuclease Inhibitor"/>
    <property type="match status" value="1"/>
</dbReference>
<reference evidence="1" key="1">
    <citation type="journal article" date="2020" name="Fungal Divers.">
        <title>Resolving the Mortierellaceae phylogeny through synthesis of multi-gene phylogenetics and phylogenomics.</title>
        <authorList>
            <person name="Vandepol N."/>
            <person name="Liber J."/>
            <person name="Desiro A."/>
            <person name="Na H."/>
            <person name="Kennedy M."/>
            <person name="Barry K."/>
            <person name="Grigoriev I.V."/>
            <person name="Miller A.N."/>
            <person name="O'Donnell K."/>
            <person name="Stajich J.E."/>
            <person name="Bonito G."/>
        </authorList>
    </citation>
    <scope>NUCLEOTIDE SEQUENCE</scope>
    <source>
        <strain evidence="1">KOD948</strain>
    </source>
</reference>
<evidence type="ECO:0000313" key="1">
    <source>
        <dbReference type="EMBL" id="KAG0253924.1"/>
    </source>
</evidence>
<keyword evidence="2" id="KW-1185">Reference proteome</keyword>
<dbReference type="OrthoDB" id="2430393at2759"/>